<evidence type="ECO:0000313" key="5">
    <source>
        <dbReference type="EMBL" id="ERL86799.1"/>
    </source>
</evidence>
<protein>
    <submittedName>
        <fullName evidence="5">Uncharacterized protein</fullName>
    </submittedName>
</protein>
<sequence length="358" mass="39473">MSRPVSDADKPSGPDECCDIAESRGDSGFISSGNLMSQELSCEDVAARPQPDSGIIEDRAKSPQESMRLDSGVCLSSELSLSEKLSQLSLGLNDLSLPKPPVRTTREEVPWQLYYEQDEDGDTHLHSAIFHGYAEVALALIRCAPHPRLLDTPNDAGETPLHIAVATGQPPVVRWLVIAGARPNPRNAQGDSPLHIASKMGDLHCVRALTDPLNPKHRDAMALTYPPAPHEKPKLEQWNYLGQTCGHVAAEHGHLDILRHLVSCGADINARESLQGLTVLHYALQNRDDRMLQFLLSECRGLNPDMRSYRGKNAWQMFPYISERLTLALRQRGVESPCSSSDEETSDDDEMGYEETPA</sequence>
<dbReference type="PRINTS" id="PR01415">
    <property type="entry name" value="ANKYRIN"/>
</dbReference>
<dbReference type="Gene3D" id="1.25.40.20">
    <property type="entry name" value="Ankyrin repeat-containing domain"/>
    <property type="match status" value="1"/>
</dbReference>
<name>U4TYV1_DENPD</name>
<feature type="region of interest" description="Disordered" evidence="4">
    <location>
        <begin position="1"/>
        <end position="32"/>
    </location>
</feature>
<dbReference type="GO" id="GO:0071356">
    <property type="term" value="P:cellular response to tumor necrosis factor"/>
    <property type="evidence" value="ECO:0007669"/>
    <property type="project" value="TreeGrafter"/>
</dbReference>
<dbReference type="STRING" id="77166.U4TYV1"/>
<dbReference type="PANTHER" id="PTHR46680">
    <property type="entry name" value="NF-KAPPA-B INHIBITOR ALPHA"/>
    <property type="match status" value="1"/>
</dbReference>
<evidence type="ECO:0000256" key="1">
    <source>
        <dbReference type="ARBA" id="ARBA00022737"/>
    </source>
</evidence>
<feature type="compositionally biased region" description="Acidic residues" evidence="4">
    <location>
        <begin position="341"/>
        <end position="358"/>
    </location>
</feature>
<organism evidence="5 6">
    <name type="scientific">Dendroctonus ponderosae</name>
    <name type="common">Mountain pine beetle</name>
    <dbReference type="NCBI Taxonomy" id="77166"/>
    <lineage>
        <taxon>Eukaryota</taxon>
        <taxon>Metazoa</taxon>
        <taxon>Ecdysozoa</taxon>
        <taxon>Arthropoda</taxon>
        <taxon>Hexapoda</taxon>
        <taxon>Insecta</taxon>
        <taxon>Pterygota</taxon>
        <taxon>Neoptera</taxon>
        <taxon>Endopterygota</taxon>
        <taxon>Coleoptera</taxon>
        <taxon>Polyphaga</taxon>
        <taxon>Cucujiformia</taxon>
        <taxon>Curculionidae</taxon>
        <taxon>Scolytinae</taxon>
        <taxon>Dendroctonus</taxon>
    </lineage>
</organism>
<dbReference type="AlphaFoldDB" id="U4TYV1"/>
<feature type="compositionally biased region" description="Basic and acidic residues" evidence="4">
    <location>
        <begin position="1"/>
        <end position="13"/>
    </location>
</feature>
<dbReference type="EMBL" id="KB631865">
    <property type="protein sequence ID" value="ERL86799.1"/>
    <property type="molecule type" value="Genomic_DNA"/>
</dbReference>
<dbReference type="GO" id="GO:0051059">
    <property type="term" value="F:NF-kappaB binding"/>
    <property type="evidence" value="ECO:0007669"/>
    <property type="project" value="TreeGrafter"/>
</dbReference>
<dbReference type="SMART" id="SM00248">
    <property type="entry name" value="ANK"/>
    <property type="match status" value="5"/>
</dbReference>
<gene>
    <name evidence="5" type="ORF">D910_04204</name>
</gene>
<dbReference type="Pfam" id="PF00023">
    <property type="entry name" value="Ank"/>
    <property type="match status" value="1"/>
</dbReference>
<dbReference type="PANTHER" id="PTHR46680:SF3">
    <property type="entry name" value="NF-KAPPA-B INHIBITOR CACTUS"/>
    <property type="match status" value="1"/>
</dbReference>
<dbReference type="InterPro" id="IPR002110">
    <property type="entry name" value="Ankyrin_rpt"/>
</dbReference>
<dbReference type="SUPFAM" id="SSF48403">
    <property type="entry name" value="Ankyrin repeat"/>
    <property type="match status" value="1"/>
</dbReference>
<feature type="non-terminal residue" evidence="5">
    <location>
        <position position="358"/>
    </location>
</feature>
<evidence type="ECO:0000256" key="4">
    <source>
        <dbReference type="SAM" id="MobiDB-lite"/>
    </source>
</evidence>
<dbReference type="PROSITE" id="PS50088">
    <property type="entry name" value="ANK_REPEAT"/>
    <property type="match status" value="3"/>
</dbReference>
<feature type="repeat" description="ANK" evidence="3">
    <location>
        <begin position="189"/>
        <end position="209"/>
    </location>
</feature>
<proteinExistence type="predicted"/>
<dbReference type="OrthoDB" id="20727at2759"/>
<dbReference type="InterPro" id="IPR051070">
    <property type="entry name" value="NF-kappa-B_inhibitor"/>
</dbReference>
<reference evidence="5 6" key="1">
    <citation type="journal article" date="2013" name="Genome Biol.">
        <title>Draft genome of the mountain pine beetle, Dendroctonus ponderosae Hopkins, a major forest pest.</title>
        <authorList>
            <person name="Keeling C.I."/>
            <person name="Yuen M.M."/>
            <person name="Liao N.Y."/>
            <person name="Docking T.R."/>
            <person name="Chan S.K."/>
            <person name="Taylor G.A."/>
            <person name="Palmquist D.L."/>
            <person name="Jackman S.D."/>
            <person name="Nguyen A."/>
            <person name="Li M."/>
            <person name="Henderson H."/>
            <person name="Janes J.K."/>
            <person name="Zhao Y."/>
            <person name="Pandoh P."/>
            <person name="Moore R."/>
            <person name="Sperling F.A."/>
            <person name="Huber D.P."/>
            <person name="Birol I."/>
            <person name="Jones S.J."/>
            <person name="Bohlmann J."/>
        </authorList>
    </citation>
    <scope>NUCLEOTIDE SEQUENCE</scope>
</reference>
<feature type="region of interest" description="Disordered" evidence="4">
    <location>
        <begin position="332"/>
        <end position="358"/>
    </location>
</feature>
<keyword evidence="1" id="KW-0677">Repeat</keyword>
<dbReference type="PROSITE" id="PS50297">
    <property type="entry name" value="ANK_REP_REGION"/>
    <property type="match status" value="3"/>
</dbReference>
<dbReference type="Pfam" id="PF12796">
    <property type="entry name" value="Ank_2"/>
    <property type="match status" value="1"/>
</dbReference>
<accession>U4TYV1</accession>
<dbReference type="InterPro" id="IPR036770">
    <property type="entry name" value="Ankyrin_rpt-contain_sf"/>
</dbReference>
<feature type="repeat" description="ANK" evidence="3">
    <location>
        <begin position="156"/>
        <end position="188"/>
    </location>
</feature>
<dbReference type="GO" id="GO:0005829">
    <property type="term" value="C:cytosol"/>
    <property type="evidence" value="ECO:0007669"/>
    <property type="project" value="TreeGrafter"/>
</dbReference>
<dbReference type="Proteomes" id="UP000030742">
    <property type="component" value="Unassembled WGS sequence"/>
</dbReference>
<feature type="repeat" description="ANK" evidence="3">
    <location>
        <begin position="241"/>
        <end position="273"/>
    </location>
</feature>
<evidence type="ECO:0000256" key="3">
    <source>
        <dbReference type="PROSITE-ProRule" id="PRU00023"/>
    </source>
</evidence>
<evidence type="ECO:0000256" key="2">
    <source>
        <dbReference type="ARBA" id="ARBA00023043"/>
    </source>
</evidence>
<evidence type="ECO:0000313" key="6">
    <source>
        <dbReference type="Proteomes" id="UP000030742"/>
    </source>
</evidence>
<keyword evidence="2 3" id="KW-0040">ANK repeat</keyword>